<dbReference type="Gene3D" id="3.90.550.10">
    <property type="entry name" value="Spore Coat Polysaccharide Biosynthesis Protein SpsA, Chain A"/>
    <property type="match status" value="1"/>
</dbReference>
<dbReference type="InterPro" id="IPR029044">
    <property type="entry name" value="Nucleotide-diphossugar_trans"/>
</dbReference>
<dbReference type="STRING" id="469371.Tbis_1946"/>
<proteinExistence type="predicted"/>
<dbReference type="InterPro" id="IPR025877">
    <property type="entry name" value="MobA-like_NTP_Trfase"/>
</dbReference>
<sequence length="202" mass="21002">MPYDAVILAGGRAARLGGADKPGAPVGGLPLIARVAAAVPDAGRLIVVGPPRPLPERAAGTPLARAVFTREDPPGSGPIPALRAGLAQVRAELLALLAADLPFLTAGHVALLLERARRARAGAVLTDEAGGEQWLIGAWRTGVLAAALGRYRGTSLRGLLGPLGPDPVRIAVPEGERPPWFDCDTPDDLARARRWAEPASRW</sequence>
<evidence type="ECO:0000313" key="4">
    <source>
        <dbReference type="Proteomes" id="UP000006640"/>
    </source>
</evidence>
<dbReference type="EMBL" id="CP001874">
    <property type="protein sequence ID" value="ADG88658.1"/>
    <property type="molecule type" value="Genomic_DNA"/>
</dbReference>
<gene>
    <name evidence="3" type="ordered locus">Tbis_1946</name>
</gene>
<dbReference type="KEGG" id="tbi:Tbis_1946"/>
<dbReference type="PANTHER" id="PTHR19136:SF81">
    <property type="entry name" value="MOLYBDENUM COFACTOR GUANYLYLTRANSFERASE"/>
    <property type="match status" value="1"/>
</dbReference>
<protein>
    <submittedName>
        <fullName evidence="3">Molybdopterin-guanine dinucleotide biosynthesis protein A</fullName>
    </submittedName>
</protein>
<evidence type="ECO:0000313" key="3">
    <source>
        <dbReference type="EMBL" id="ADG88658.1"/>
    </source>
</evidence>
<dbReference type="PANTHER" id="PTHR19136">
    <property type="entry name" value="MOLYBDENUM COFACTOR GUANYLYLTRANSFERASE"/>
    <property type="match status" value="1"/>
</dbReference>
<dbReference type="Pfam" id="PF12804">
    <property type="entry name" value="NTP_transf_3"/>
    <property type="match status" value="1"/>
</dbReference>
<reference evidence="3 4" key="1">
    <citation type="submission" date="2010-01" db="EMBL/GenBank/DDBJ databases">
        <title>The complete genome of Thermobispora bispora DSM 43833.</title>
        <authorList>
            <consortium name="US DOE Joint Genome Institute (JGI-PGF)"/>
            <person name="Lucas S."/>
            <person name="Copeland A."/>
            <person name="Lapidus A."/>
            <person name="Glavina del Rio T."/>
            <person name="Dalin E."/>
            <person name="Tice H."/>
            <person name="Bruce D."/>
            <person name="Goodwin L."/>
            <person name="Pitluck S."/>
            <person name="Kyrpides N."/>
            <person name="Mavromatis K."/>
            <person name="Ivanova N."/>
            <person name="Mikhailova N."/>
            <person name="Chertkov O."/>
            <person name="Brettin T."/>
            <person name="Detter J.C."/>
            <person name="Han C."/>
            <person name="Larimer F."/>
            <person name="Land M."/>
            <person name="Hauser L."/>
            <person name="Markowitz V."/>
            <person name="Cheng J.-F."/>
            <person name="Hugenholtz P."/>
            <person name="Woyke T."/>
            <person name="Wu D."/>
            <person name="Jando M."/>
            <person name="Schneider S."/>
            <person name="Klenk H.-P."/>
            <person name="Eisen J.A."/>
        </authorList>
    </citation>
    <scope>NUCLEOTIDE SEQUENCE [LARGE SCALE GENOMIC DNA]</scope>
    <source>
        <strain evidence="4">ATCC 19993 / DSM 43833 / CBS 139.67 / JCM 10125 / KCTC 9307 / NBRC 14880 / R51</strain>
    </source>
</reference>
<dbReference type="RefSeq" id="WP_013132191.1">
    <property type="nucleotide sequence ID" value="NC_014165.1"/>
</dbReference>
<dbReference type="HOGENOM" id="CLU_055597_1_2_11"/>
<dbReference type="SUPFAM" id="SSF53448">
    <property type="entry name" value="Nucleotide-diphospho-sugar transferases"/>
    <property type="match status" value="1"/>
</dbReference>
<name>D6Y1Q2_THEBD</name>
<evidence type="ECO:0000259" key="2">
    <source>
        <dbReference type="Pfam" id="PF12804"/>
    </source>
</evidence>
<keyword evidence="4" id="KW-1185">Reference proteome</keyword>
<dbReference type="AlphaFoldDB" id="D6Y1Q2"/>
<feature type="domain" description="MobA-like NTP transferase" evidence="2">
    <location>
        <begin position="5"/>
        <end position="159"/>
    </location>
</feature>
<dbReference type="Proteomes" id="UP000006640">
    <property type="component" value="Chromosome"/>
</dbReference>
<evidence type="ECO:0000256" key="1">
    <source>
        <dbReference type="ARBA" id="ARBA00022679"/>
    </source>
</evidence>
<dbReference type="OrthoDB" id="4735656at2"/>
<dbReference type="GO" id="GO:0016779">
    <property type="term" value="F:nucleotidyltransferase activity"/>
    <property type="evidence" value="ECO:0007669"/>
    <property type="project" value="TreeGrafter"/>
</dbReference>
<keyword evidence="1" id="KW-0808">Transferase</keyword>
<dbReference type="eggNOG" id="COG0746">
    <property type="taxonomic scope" value="Bacteria"/>
</dbReference>
<accession>D6Y1Q2</accession>
<organism evidence="3 4">
    <name type="scientific">Thermobispora bispora (strain ATCC 19993 / DSM 43833 / CBS 139.67 / JCM 10125 / KCTC 9307 / NBRC 14880 / R51)</name>
    <dbReference type="NCBI Taxonomy" id="469371"/>
    <lineage>
        <taxon>Bacteria</taxon>
        <taxon>Bacillati</taxon>
        <taxon>Actinomycetota</taxon>
        <taxon>Actinomycetes</taxon>
        <taxon>Streptosporangiales</taxon>
        <taxon>Streptosporangiaceae</taxon>
        <taxon>Thermobispora</taxon>
    </lineage>
</organism>